<dbReference type="Ensembl" id="ENST00000677638.1">
    <property type="protein sequence ID" value="ENSP00000504275.1"/>
    <property type="gene ID" value="ENSG00000135047.16"/>
</dbReference>
<dbReference type="Ensembl" id="ENST00000679028.1">
    <property type="protein sequence ID" value="ENSP00000503119.1"/>
    <property type="gene ID" value="ENSG00000135047.16"/>
</dbReference>
<accession>A0A7I2V5F7</accession>
<reference evidence="2 3" key="2">
    <citation type="journal article" date="2004" name="Nature">
        <title>DNA sequence and analysis of human chromosome 9.</title>
        <authorList>
            <person name="Humphray S.J."/>
            <person name="Oliver K."/>
            <person name="Hunt A.R."/>
            <person name="Plumb R.W."/>
            <person name="Loveland J.E."/>
            <person name="Howe K.L."/>
            <person name="Andrews T.D."/>
            <person name="Searle S."/>
            <person name="Hunt S.E."/>
            <person name="Scott C.E."/>
            <person name="Jones M.C."/>
            <person name="Ainscough R."/>
            <person name="Almeida J.P."/>
            <person name="Ambrose K.D."/>
            <person name="Ashwell R.I."/>
            <person name="Babbage A.K."/>
            <person name="Babbage S."/>
            <person name="Bagguley C.L."/>
            <person name="Bailey J."/>
            <person name="Banerjee R."/>
            <person name="Barker D.J."/>
            <person name="Barlow K.F."/>
            <person name="Bates K."/>
            <person name="Beasley H."/>
            <person name="Beasley O."/>
            <person name="Bird C.P."/>
            <person name="Bray-Allen S."/>
            <person name="Brown A.J."/>
            <person name="Brown J.Y."/>
            <person name="Burford D."/>
            <person name="Burrill W."/>
            <person name="Burton J."/>
            <person name="Carder C."/>
            <person name="Carter N.P."/>
            <person name="Chapman J.C."/>
            <person name="Chen Y."/>
            <person name="Clarke G."/>
            <person name="Clark S.Y."/>
            <person name="Clee C.M."/>
            <person name="Clegg S."/>
            <person name="Collier R.E."/>
            <person name="Corby N."/>
            <person name="Crosier M."/>
            <person name="Cummings A.T."/>
            <person name="Davies J."/>
            <person name="Dhami P."/>
            <person name="Dunn M."/>
            <person name="Dutta I."/>
            <person name="Dyer L.W."/>
            <person name="Earthrowl M.E."/>
            <person name="Faulkner L."/>
            <person name="Fleming C.J."/>
            <person name="Frankish A."/>
            <person name="Frankland J.A."/>
            <person name="French L."/>
            <person name="Fricker D.G."/>
            <person name="Garner P."/>
            <person name="Garnett J."/>
            <person name="Ghori J."/>
            <person name="Gilbert J.G."/>
            <person name="Glison C."/>
            <person name="Grafham D.V."/>
            <person name="Gribble S."/>
            <person name="Griffiths C."/>
            <person name="Griffiths-Jones S."/>
            <person name="Grocock R."/>
            <person name="Guy J."/>
            <person name="Hall R.E."/>
            <person name="Hammond S."/>
            <person name="Harley J.L."/>
            <person name="Harrison E.S."/>
            <person name="Hart E.A."/>
            <person name="Heath P.D."/>
            <person name="Henderson C.D."/>
            <person name="Hopkins B.L."/>
            <person name="Howard P.J."/>
            <person name="Howden P.J."/>
            <person name="Huckle E."/>
            <person name="Johnson C."/>
            <person name="Johnson D."/>
            <person name="Joy A.A."/>
            <person name="Kay M."/>
            <person name="Keenan S."/>
            <person name="Kershaw J.K."/>
            <person name="Kimberley A.M."/>
            <person name="King A."/>
            <person name="Knights A."/>
            <person name="Laird G.K."/>
            <person name="Langford C."/>
            <person name="Lawlor S."/>
            <person name="Leongamornlert D.A."/>
            <person name="Leversha M."/>
            <person name="Lloyd C."/>
            <person name="Lloyd D.M."/>
            <person name="Lovell J."/>
            <person name="Martin S."/>
            <person name="Mashreghi-Mohammadi M."/>
            <person name="Matthews L."/>
            <person name="McLaren S."/>
            <person name="McLay K.E."/>
            <person name="McMurray A."/>
            <person name="Milne S."/>
            <person name="Nickerson T."/>
            <person name="Nisbett J."/>
            <person name="Nordsiek G."/>
            <person name="Pearce A.V."/>
            <person name="Peck A.I."/>
            <person name="Porter K.M."/>
            <person name="Pandian R."/>
            <person name="Pelan S."/>
            <person name="Phillimore B."/>
            <person name="Povey S."/>
            <person name="Ramsey Y."/>
            <person name="Rand V."/>
            <person name="Scharfe M."/>
            <person name="Sehra H.K."/>
            <person name="Shownkeen R."/>
            <person name="Sims S.K."/>
            <person name="Skuce C.D."/>
            <person name="Smith M."/>
            <person name="Steward C.A."/>
            <person name="Swarbreck D."/>
            <person name="Sycamore N."/>
            <person name="Tester J."/>
            <person name="Thorpe A."/>
            <person name="Tracey A."/>
            <person name="Tromans A."/>
            <person name="Thomas D.W."/>
            <person name="Wall M."/>
            <person name="Wallis J.M."/>
            <person name="West A.P."/>
            <person name="Whitehead S.L."/>
            <person name="Willey D.L."/>
            <person name="Williams S.A."/>
            <person name="Wilming L."/>
            <person name="Wray P.W."/>
            <person name="Young L."/>
            <person name="Ashurst J.L."/>
            <person name="Coulson A."/>
            <person name="Blocker H."/>
            <person name="Durbin R."/>
            <person name="Sulston J.E."/>
            <person name="Hubbard T."/>
            <person name="Jackson M.J."/>
            <person name="Bentley D.R."/>
            <person name="Beck S."/>
            <person name="Rogers J."/>
            <person name="Dunham I."/>
        </authorList>
    </citation>
    <scope>NUCLEOTIDE SEQUENCE [LARGE SCALE GENOMIC DNA]</scope>
</reference>
<dbReference type="EMBL" id="AL160279">
    <property type="status" value="NOT_ANNOTATED_CDS"/>
    <property type="molecule type" value="Genomic_DNA"/>
</dbReference>
<name>A0A7I2V5F7_HUMAN</name>
<reference evidence="2" key="1">
    <citation type="journal article" date="2001" name="Nature">
        <title>Initial sequencing and analysis of the human genome.</title>
        <authorList>
            <consortium name="International Human Genome Sequencing Consortium"/>
            <person name="Lander E.S."/>
            <person name="Linton L.M."/>
            <person name="Birren B."/>
            <person name="Nusbaum C."/>
            <person name="Zody M.C."/>
            <person name="Baldwin J."/>
            <person name="Devon K."/>
            <person name="Dewar K."/>
            <person name="Doyle M."/>
            <person name="FitzHugh W."/>
            <person name="Funke R."/>
            <person name="Gage D."/>
            <person name="Harris K."/>
            <person name="Heaford A."/>
            <person name="Howland J."/>
            <person name="Kann L."/>
            <person name="Lehoczky J."/>
            <person name="LeVine R."/>
            <person name="McEwan P."/>
            <person name="McKernan K."/>
            <person name="Meldrim J."/>
            <person name="Mesirov J.P."/>
            <person name="Miranda C."/>
            <person name="Morris W."/>
            <person name="Naylor J."/>
            <person name="Raymond C."/>
            <person name="Rosetti M."/>
            <person name="Santos R."/>
            <person name="Sheridan A."/>
            <person name="Sougnez C."/>
            <person name="Stange-Thomann N."/>
            <person name="Stojanovic N."/>
            <person name="Subramanian A."/>
            <person name="Wyman D."/>
            <person name="Rogers J."/>
            <person name="Sulston J."/>
            <person name="Ainscough R."/>
            <person name="Beck S."/>
            <person name="Bentley D."/>
            <person name="Burton J."/>
            <person name="Clee C."/>
            <person name="Carter N."/>
            <person name="Coulson A."/>
            <person name="Deadman R."/>
            <person name="Deloukas P."/>
            <person name="Dunham A."/>
            <person name="Dunham I."/>
            <person name="Durbin R."/>
            <person name="French L."/>
            <person name="Grafham D."/>
            <person name="Gregory S."/>
            <person name="Hubbard T."/>
            <person name="Humphray S."/>
            <person name="Hunt A."/>
            <person name="Jones M."/>
            <person name="Lloyd C."/>
            <person name="McMurray A."/>
            <person name="Matthews L."/>
            <person name="Mercer S."/>
            <person name="Milne S."/>
            <person name="Mullikin J.C."/>
            <person name="Mungall A."/>
            <person name="Plumb R."/>
            <person name="Ross M."/>
            <person name="Shownkeen R."/>
            <person name="Sims S."/>
            <person name="Waterston R.H."/>
            <person name="Wilson R.K."/>
            <person name="Hillier L.W."/>
            <person name="McPherson J.D."/>
            <person name="Marra M.A."/>
            <person name="Mardis E.R."/>
            <person name="Fulton L.A."/>
            <person name="Chinwalla A.T."/>
            <person name="Pepin K.H."/>
            <person name="Gish W.R."/>
            <person name="Chissoe S.L."/>
            <person name="Wendl M.C."/>
            <person name="Delehaunty K.D."/>
            <person name="Miner T.L."/>
            <person name="Delehaunty A."/>
            <person name="Kramer J.B."/>
            <person name="Cook L.L."/>
            <person name="Fulton R.S."/>
            <person name="Johnson D.L."/>
            <person name="Minx P.J."/>
            <person name="Clifton S.W."/>
            <person name="Hawkins T."/>
            <person name="Branscomb E."/>
            <person name="Predki P."/>
            <person name="Richardson P."/>
            <person name="Wenning S."/>
            <person name="Slezak T."/>
            <person name="Doggett N."/>
            <person name="Cheng J.F."/>
            <person name="Olsen A."/>
            <person name="Lucas S."/>
            <person name="Elkin C."/>
            <person name="Uberbacher E."/>
            <person name="Frazier M."/>
            <person name="Gibbs R.A."/>
            <person name="Muzny D.M."/>
            <person name="Scherer S.E."/>
            <person name="Bouck J.B."/>
            <person name="Sodergren E.J."/>
            <person name="Worley K.C."/>
            <person name="Rives C.M."/>
            <person name="Gorrell J.H."/>
            <person name="Metzker M.L."/>
            <person name="Naylor S.L."/>
            <person name="Kucherlapati R.S."/>
            <person name="Nelson D.L."/>
            <person name="Weinstock G.M."/>
            <person name="Sakaki Y."/>
            <person name="Fujiyama A."/>
            <person name="Hattori M."/>
            <person name="Yada T."/>
            <person name="Toyoda A."/>
            <person name="Itoh T."/>
            <person name="Kawagoe C."/>
            <person name="Watanabe H."/>
            <person name="Totoki Y."/>
            <person name="Taylor T."/>
            <person name="Weissenbach J."/>
            <person name="Heilig R."/>
            <person name="Saurin W."/>
            <person name="Artiguenave F."/>
            <person name="Brottier P."/>
            <person name="Bruls T."/>
            <person name="Pelletier E."/>
            <person name="Robert C."/>
            <person name="Wincker P."/>
            <person name="Smith D.R."/>
            <person name="Doucette-Stamm L."/>
            <person name="Rubenfield M."/>
            <person name="Weinstock K."/>
            <person name="Lee H.M."/>
            <person name="Dubois J."/>
            <person name="Rosenthal A."/>
            <person name="Platzer M."/>
            <person name="Nyakatura G."/>
            <person name="Taudien S."/>
            <person name="Rump A."/>
            <person name="Yang H."/>
            <person name="Yu J."/>
            <person name="Wang J."/>
            <person name="Huang G."/>
            <person name="Gu J."/>
            <person name="Hood L."/>
            <person name="Rowen L."/>
            <person name="Madan A."/>
            <person name="Qin S."/>
            <person name="Davis R.W."/>
            <person name="Federspiel N.A."/>
            <person name="Abola A.P."/>
            <person name="Proctor M.J."/>
            <person name="Myers R.M."/>
            <person name="Schmutz J."/>
            <person name="Dickson M."/>
            <person name="Grimwood J."/>
            <person name="Cox D.R."/>
            <person name="Olson M.V."/>
            <person name="Kaul R."/>
            <person name="Raymond C."/>
            <person name="Shimizu N."/>
            <person name="Kawasaki K."/>
            <person name="Minoshima S."/>
            <person name="Evans G.A."/>
            <person name="Athanasiou M."/>
            <person name="Schultz R."/>
            <person name="Roe B.A."/>
            <person name="Chen F."/>
            <person name="Pan H."/>
            <person name="Ramser J."/>
            <person name="Lehrach H."/>
            <person name="Reinhardt R."/>
            <person name="McCombie W.R."/>
            <person name="de la Bastide M."/>
            <person name="Dedhia N."/>
            <person name="Blocker H."/>
            <person name="Hornischer K."/>
            <person name="Nordsiek G."/>
            <person name="Agarwala R."/>
            <person name="Aravind L."/>
            <person name="Bailey J.A."/>
            <person name="Bateman A."/>
            <person name="Batzoglou S."/>
            <person name="Birney E."/>
            <person name="Bork P."/>
            <person name="Brown D.G."/>
            <person name="Burge C.B."/>
            <person name="Cerutti L."/>
            <person name="Chen H.C."/>
            <person name="Church D."/>
            <person name="Clamp M."/>
            <person name="Copley R.R."/>
            <person name="Doerks T."/>
            <person name="Eddy S.R."/>
            <person name="Eichler E.E."/>
            <person name="Furey T.S."/>
            <person name="Galagan J."/>
            <person name="Gilbert J.G."/>
            <person name="Harmon C."/>
            <person name="Hayashizaki Y."/>
            <person name="Haussler D."/>
            <person name="Hermjakob H."/>
            <person name="Hokamp K."/>
            <person name="Jang W."/>
            <person name="Johnson L.S."/>
            <person name="Jones T.A."/>
            <person name="Kasif S."/>
            <person name="Kaspryzk A."/>
            <person name="Kennedy S."/>
            <person name="Kent W.J."/>
            <person name="Kitts P."/>
            <person name="Koonin E.V."/>
            <person name="Korf I."/>
            <person name="Kulp D."/>
            <person name="Lancet D."/>
            <person name="Lowe T.M."/>
            <person name="McLysaght A."/>
            <person name="Mikkelsen T."/>
            <person name="Moran J.V."/>
            <person name="Mulder N."/>
            <person name="Pollara V.J."/>
            <person name="Ponting C.P."/>
            <person name="Schuler G."/>
            <person name="Schultz J."/>
            <person name="Slater G."/>
            <person name="Smit A.F."/>
            <person name="Stupka E."/>
            <person name="Szustakowski J."/>
            <person name="Thierry-Mieg D."/>
            <person name="Thierry-Mieg J."/>
            <person name="Wagner L."/>
            <person name="Wallis J."/>
            <person name="Wheeler R."/>
            <person name="Williams A."/>
            <person name="Wolf Y.I."/>
            <person name="Wolfe K.H."/>
            <person name="Yang S.P."/>
            <person name="Yeh R.F."/>
            <person name="Collins F."/>
            <person name="Guyer M.S."/>
            <person name="Peterson J."/>
            <person name="Felsenfeld A."/>
            <person name="Wetterstrand K.A."/>
            <person name="Patrinos A."/>
            <person name="Morgan M.J."/>
            <person name="de Jong P."/>
            <person name="Catanese J.J."/>
            <person name="Osoegawa K."/>
            <person name="Shizuya H."/>
            <person name="Choi S."/>
            <person name="Chen Y.J."/>
        </authorList>
    </citation>
    <scope>NUCLEOTIDE SEQUENCE [LARGE SCALE GENOMIC DNA]</scope>
</reference>
<dbReference type="Ensembl" id="ENST00000677955.1">
    <property type="protein sequence ID" value="ENSP00000504560.1"/>
    <property type="gene ID" value="ENSG00000135047.16"/>
</dbReference>
<dbReference type="Ensembl" id="ENST00000678367.1">
    <property type="protein sequence ID" value="ENSP00000504639.1"/>
    <property type="gene ID" value="ENSG00000135047.16"/>
</dbReference>
<reference evidence="2" key="4">
    <citation type="submission" date="2025-05" db="UniProtKB">
        <authorList>
            <consortium name="Ensembl"/>
        </authorList>
    </citation>
    <scope>IDENTIFICATION</scope>
</reference>
<dbReference type="Proteomes" id="UP000005640">
    <property type="component" value="Chromosome 9"/>
</dbReference>
<keyword evidence="1" id="KW-0732">Signal</keyword>
<gene>
    <name evidence="2" type="primary">CTSL</name>
</gene>
<dbReference type="AlphaFoldDB" id="A0A7I2V5F7"/>
<organism evidence="2 3">
    <name type="scientific">Homo sapiens</name>
    <name type="common">Human</name>
    <dbReference type="NCBI Taxonomy" id="9606"/>
    <lineage>
        <taxon>Eukaryota</taxon>
        <taxon>Metazoa</taxon>
        <taxon>Chordata</taxon>
        <taxon>Craniata</taxon>
        <taxon>Vertebrata</taxon>
        <taxon>Euteleostomi</taxon>
        <taxon>Mammalia</taxon>
        <taxon>Eutheria</taxon>
        <taxon>Euarchontoglires</taxon>
        <taxon>Primates</taxon>
        <taxon>Haplorrhini</taxon>
        <taxon>Catarrhini</taxon>
        <taxon>Hominidae</taxon>
        <taxon>Homo</taxon>
    </lineage>
</organism>
<dbReference type="HGNC" id="HGNC:2537">
    <property type="gene designation" value="CTSL"/>
</dbReference>
<feature type="signal peptide" evidence="1">
    <location>
        <begin position="1"/>
        <end position="17"/>
    </location>
</feature>
<dbReference type="OpenTargets" id="ENSG00000135047"/>
<dbReference type="SMR" id="A0A7I2V5F7"/>
<dbReference type="Bgee" id="ENSG00000135047">
    <property type="expression patterns" value="Expressed in stromal cell of endometrium and 214 other cell types or tissues"/>
</dbReference>
<feature type="chain" id="PRO_5044657770" evidence="1">
    <location>
        <begin position="18"/>
        <end position="64"/>
    </location>
</feature>
<reference evidence="2" key="3">
    <citation type="journal article" date="2004" name="Nature">
        <title>Finishing the euchromatic sequence of the human genome.</title>
        <authorList>
            <consortium name="International Human Genome Sequencing Consortium"/>
        </authorList>
    </citation>
    <scope>NUCLEOTIDE SEQUENCE [LARGE SCALE GENOMIC DNA]</scope>
</reference>
<evidence type="ECO:0000313" key="2">
    <source>
        <dbReference type="Ensembl" id="ENSP00000504560.1"/>
    </source>
</evidence>
<keyword evidence="3" id="KW-1185">Reference proteome</keyword>
<dbReference type="GeneTree" id="ENSGT00940000154367"/>
<protein>
    <submittedName>
        <fullName evidence="2">Cathepsin L</fullName>
    </submittedName>
</protein>
<proteinExistence type="predicted"/>
<dbReference type="OrthoDB" id="10253408at2759"/>
<sequence length="64" mass="7378">MNPTLILAAFCLGIASATLTFDHSLEAQWTKWKAMHNRLYGMIHLVRMSWVLGRSKEHQLHVCL</sequence>
<evidence type="ECO:0000256" key="1">
    <source>
        <dbReference type="SAM" id="SignalP"/>
    </source>
</evidence>
<evidence type="ECO:0000313" key="3">
    <source>
        <dbReference type="Proteomes" id="UP000005640"/>
    </source>
</evidence>